<evidence type="ECO:0000256" key="1">
    <source>
        <dbReference type="SAM" id="Phobius"/>
    </source>
</evidence>
<name>A0A7D7L102_KOCVA</name>
<dbReference type="KEGG" id="kvr:CIB50_0000233"/>
<evidence type="ECO:0000313" key="3">
    <source>
        <dbReference type="Proteomes" id="UP000216825"/>
    </source>
</evidence>
<dbReference type="Proteomes" id="UP000216825">
    <property type="component" value="Chromosome"/>
</dbReference>
<proteinExistence type="predicted"/>
<feature type="transmembrane region" description="Helical" evidence="1">
    <location>
        <begin position="317"/>
        <end position="342"/>
    </location>
</feature>
<keyword evidence="1" id="KW-0812">Transmembrane</keyword>
<keyword evidence="1" id="KW-0472">Membrane</keyword>
<accession>A0A7D7L102</accession>
<feature type="transmembrane region" description="Helical" evidence="1">
    <location>
        <begin position="348"/>
        <end position="372"/>
    </location>
</feature>
<evidence type="ECO:0000313" key="2">
    <source>
        <dbReference type="EMBL" id="QMS55548.1"/>
    </source>
</evidence>
<keyword evidence="1" id="KW-1133">Transmembrane helix</keyword>
<reference evidence="2 3" key="2">
    <citation type="submission" date="2020-07" db="EMBL/GenBank/DDBJ databases">
        <title>Genome of starter culture bacteria Kocuria salsicia reveals its technological properties and safety for usage in meat industry.</title>
        <authorList>
            <person name="Michael M."/>
            <person name="Konstantin K."/>
            <person name="Evgenii K."/>
            <person name="Galina S."/>
            <person name="Oksana K."/>
            <person name="Andrei L."/>
        </authorList>
    </citation>
    <scope>NUCLEOTIDE SEQUENCE [LARGE SCALE GENOMIC DNA]</scope>
    <source>
        <strain evidence="2 3">80</strain>
    </source>
</reference>
<evidence type="ECO:0008006" key="4">
    <source>
        <dbReference type="Google" id="ProtNLM"/>
    </source>
</evidence>
<reference evidence="3" key="1">
    <citation type="submission" date="2017-08" db="EMBL/GenBank/DDBJ databases">
        <title>Draft Genome Sequence of Kocuria varians 80.</title>
        <authorList>
            <person name="Minaev M."/>
            <person name="Kurbakov K.A."/>
            <person name="Solodovnikova G.I."/>
            <person name="Kuznetsova O.A."/>
            <person name="Lisitsyn A.B."/>
        </authorList>
    </citation>
    <scope>NUCLEOTIDE SEQUENCE [LARGE SCALE GENOMIC DNA]</scope>
    <source>
        <strain evidence="3">80</strain>
    </source>
</reference>
<sequence length="385" mass="39978">MLCIALALAVGLLARAAVILPTGGPVPTLALRRLRHTATTTMVTAATLALVVAVPVALATTTATEAQVINSTIVSAVPADQVDLGYSIAPRGGVPATVRQQFEQHTGLSDPVELRTVLASSDPGDGTEPAMDGLPTAVASPAALERVLGRALTADEQQGFTAGKILTTKPVTVDRVELSSRQGTSASYTLESLSQVPPEYRDTTAGFVASQAVAKLPMEARYYVYTGVTPQQIELARAAPLELGFDPSWVRTQEPPVMFETPPAWVITSWVMVVLVVLIAALLARAQARALHPYLGGLYAVGVKPSMLRRVVLTQMVILLGLPVAGGILAGVAATAAVWALFPQPSVATVPWAVVGAATVGAVMALVIGTVAGTARLSVRARFTD</sequence>
<organism evidence="2 3">
    <name type="scientific">Kocuria varians</name>
    <name type="common">Micrococcus varians</name>
    <dbReference type="NCBI Taxonomy" id="1272"/>
    <lineage>
        <taxon>Bacteria</taxon>
        <taxon>Bacillati</taxon>
        <taxon>Actinomycetota</taxon>
        <taxon>Actinomycetes</taxon>
        <taxon>Micrococcales</taxon>
        <taxon>Micrococcaceae</taxon>
        <taxon>Kocuria</taxon>
    </lineage>
</organism>
<keyword evidence="3" id="KW-1185">Reference proteome</keyword>
<dbReference type="EMBL" id="CP059343">
    <property type="protein sequence ID" value="QMS55548.1"/>
    <property type="molecule type" value="Genomic_DNA"/>
</dbReference>
<protein>
    <recommendedName>
        <fullName evidence="4">ABC3 transporter permease protein domain-containing protein</fullName>
    </recommendedName>
</protein>
<gene>
    <name evidence="2" type="ORF">CIB50_0000233</name>
</gene>
<dbReference type="AlphaFoldDB" id="A0A7D7L102"/>
<feature type="transmembrane region" description="Helical" evidence="1">
    <location>
        <begin position="264"/>
        <end position="284"/>
    </location>
</feature>